<organism evidence="1 2">
    <name type="scientific">Acidovorax soli</name>
    <dbReference type="NCBI Taxonomy" id="592050"/>
    <lineage>
        <taxon>Bacteria</taxon>
        <taxon>Pseudomonadati</taxon>
        <taxon>Pseudomonadota</taxon>
        <taxon>Betaproteobacteria</taxon>
        <taxon>Burkholderiales</taxon>
        <taxon>Comamonadaceae</taxon>
        <taxon>Acidovorax</taxon>
    </lineage>
</organism>
<dbReference type="RefSeq" id="WP_348684017.1">
    <property type="nucleotide sequence ID" value="NZ_CAXIQW010000050.1"/>
</dbReference>
<accession>A0A1H3VKP2</accession>
<protein>
    <submittedName>
        <fullName evidence="1">Uncharacterized protein</fullName>
    </submittedName>
</protein>
<reference evidence="2" key="1">
    <citation type="submission" date="2016-10" db="EMBL/GenBank/DDBJ databases">
        <authorList>
            <person name="Varghese N."/>
            <person name="Submissions S."/>
        </authorList>
    </citation>
    <scope>NUCLEOTIDE SEQUENCE [LARGE SCALE GENOMIC DNA]</scope>
    <source>
        <strain evidence="2">DSM 25157</strain>
    </source>
</reference>
<dbReference type="AlphaFoldDB" id="A0A1H3VKP2"/>
<dbReference type="EMBL" id="FNQJ01000001">
    <property type="protein sequence ID" value="SDZ74824.1"/>
    <property type="molecule type" value="Genomic_DNA"/>
</dbReference>
<sequence>MPKTIPTGLSDAFALDAMKQAQWAAFLKKNRLQPLDLTEVVSLLRNAFQTLQRQA</sequence>
<evidence type="ECO:0000313" key="2">
    <source>
        <dbReference type="Proteomes" id="UP000199002"/>
    </source>
</evidence>
<dbReference type="Proteomes" id="UP000199002">
    <property type="component" value="Unassembled WGS sequence"/>
</dbReference>
<gene>
    <name evidence="1" type="ORF">SAMN05421875_101201</name>
</gene>
<keyword evidence="2" id="KW-1185">Reference proteome</keyword>
<proteinExistence type="predicted"/>
<name>A0A1H3VKP2_9BURK</name>
<evidence type="ECO:0000313" key="1">
    <source>
        <dbReference type="EMBL" id="SDZ74824.1"/>
    </source>
</evidence>